<gene>
    <name evidence="1" type="ORF">NIES46_47020</name>
</gene>
<accession>A0A5M3TEV2</accession>
<keyword evidence="2" id="KW-1185">Reference proteome</keyword>
<organism evidence="1 2">
    <name type="scientific">Limnospira platensis NIES-46</name>
    <dbReference type="NCBI Taxonomy" id="1236695"/>
    <lineage>
        <taxon>Bacteria</taxon>
        <taxon>Bacillati</taxon>
        <taxon>Cyanobacteriota</taxon>
        <taxon>Cyanophyceae</taxon>
        <taxon>Oscillatoriophycideae</taxon>
        <taxon>Oscillatoriales</taxon>
        <taxon>Sirenicapillariaceae</taxon>
        <taxon>Limnospira</taxon>
    </lineage>
</organism>
<reference evidence="1 2" key="1">
    <citation type="journal article" date="2019" name="J Genomics">
        <title>The Draft Genome of a Hydrogen-producing Cyanobacterium, Arthrospira platensis NIES-46.</title>
        <authorList>
            <person name="Suzuki S."/>
            <person name="Yamaguchi H."/>
            <person name="Kawachi M."/>
        </authorList>
    </citation>
    <scope>NUCLEOTIDE SEQUENCE [LARGE SCALE GENOMIC DNA]</scope>
    <source>
        <strain evidence="1 2">NIES-46</strain>
    </source>
</reference>
<comment type="caution">
    <text evidence="1">The sequence shown here is derived from an EMBL/GenBank/DDBJ whole genome shotgun (WGS) entry which is preliminary data.</text>
</comment>
<proteinExistence type="predicted"/>
<sequence>MVRGVKNITANINAANWSNAIELFNGTILESLITERYKYDIGIYSYISSLNARCYIPNIAQSQIPTIYPEDSYYQRWEKKQEVLQGAVDLQIFYGNMATENGLNLGIVKLPYYGGIHTENLLIELITNQNEGLAIDSNSIVKARCLTQLHNNDSINILGMAEYQLDTVPQTPTLTQPENFGVTIGNTPTLVRPSNINRYRLHLQNVGSVGVWFCHGDISNCVPYQCLYLPPNAGWDDELKSTASIYAITEDSVTNIVGLEQIINW</sequence>
<evidence type="ECO:0000313" key="2">
    <source>
        <dbReference type="Proteomes" id="UP000326169"/>
    </source>
</evidence>
<dbReference type="GeneID" id="301685412"/>
<dbReference type="RefSeq" id="WP_014275316.1">
    <property type="nucleotide sequence ID" value="NZ_BIMW01000209.1"/>
</dbReference>
<dbReference type="EMBL" id="BIMW01000209">
    <property type="protein sequence ID" value="GCE96630.1"/>
    <property type="molecule type" value="Genomic_DNA"/>
</dbReference>
<name>A0A5M3TEV2_LIMPL</name>
<protein>
    <submittedName>
        <fullName evidence="1">Uncharacterized protein</fullName>
    </submittedName>
</protein>
<evidence type="ECO:0000313" key="1">
    <source>
        <dbReference type="EMBL" id="GCE96630.1"/>
    </source>
</evidence>
<dbReference type="Proteomes" id="UP000326169">
    <property type="component" value="Unassembled WGS sequence"/>
</dbReference>